<protein>
    <recommendedName>
        <fullName evidence="3">Exonuclease domain-containing protein</fullName>
    </recommendedName>
</protein>
<dbReference type="InterPro" id="IPR036397">
    <property type="entry name" value="RNaseH_sf"/>
</dbReference>
<dbReference type="AlphaFoldDB" id="A0ABD7SRL4"/>
<reference evidence="1 2" key="1">
    <citation type="submission" date="2019-06" db="EMBL/GenBank/DDBJ databases">
        <title>Vibrio cholerae phylogeny based on whole-genome sequencing reveals genetic diversity and population strucutre.</title>
        <authorList>
            <person name="Zhiqiu Y."/>
            <person name="Bin L."/>
            <person name="Lingyan J."/>
        </authorList>
    </citation>
    <scope>NUCLEOTIDE SEQUENCE [LARGE SCALE GENOMIC DNA]</scope>
    <source>
        <strain evidence="1 2">N2814</strain>
    </source>
</reference>
<dbReference type="Gene3D" id="3.30.420.10">
    <property type="entry name" value="Ribonuclease H-like superfamily/Ribonuclease H"/>
    <property type="match status" value="1"/>
</dbReference>
<dbReference type="SUPFAM" id="SSF53098">
    <property type="entry name" value="Ribonuclease H-like"/>
    <property type="match status" value="1"/>
</dbReference>
<organism evidence="1 2">
    <name type="scientific">Vibrio cholerae</name>
    <dbReference type="NCBI Taxonomy" id="666"/>
    <lineage>
        <taxon>Bacteria</taxon>
        <taxon>Pseudomonadati</taxon>
        <taxon>Pseudomonadota</taxon>
        <taxon>Gammaproteobacteria</taxon>
        <taxon>Vibrionales</taxon>
        <taxon>Vibrionaceae</taxon>
        <taxon>Vibrio</taxon>
    </lineage>
</organism>
<proteinExistence type="predicted"/>
<sequence>MFSINQKRNEVLTRLGVADILDITNEFELVYRITDQLYCFDESATPESYLAILSAETTGITPNDELIELGITICAYSPVDMKIIRIVNAQRFFEEPSKTIHPEATKRHGHTAESLEGMRFPDEAIQALFTHSNCNFIIAHNAKFVRKYIEKRFTFLHDLSLKWTSLCHDVDWNNNGCYSTSLNDLAKHFGFSFEQRNTIASNAAVAIILSEAPDSFKKIITALSKLTYRIYAFHAPFEVKDQLSLRGFEWDPLAGVWHKDLSDEDKEDELEFIYSLYFGADETVSIRVIDAENRYQ</sequence>
<dbReference type="Proteomes" id="UP000323819">
    <property type="component" value="Unassembled WGS sequence"/>
</dbReference>
<accession>A0ABD7SRL4</accession>
<evidence type="ECO:0000313" key="1">
    <source>
        <dbReference type="EMBL" id="TXX67132.1"/>
    </source>
</evidence>
<evidence type="ECO:0000313" key="2">
    <source>
        <dbReference type="Proteomes" id="UP000323819"/>
    </source>
</evidence>
<dbReference type="EMBL" id="VSIJ01000005">
    <property type="protein sequence ID" value="TXX67132.1"/>
    <property type="molecule type" value="Genomic_DNA"/>
</dbReference>
<gene>
    <name evidence="1" type="ORF">FXF03_00775</name>
</gene>
<comment type="caution">
    <text evidence="1">The sequence shown here is derived from an EMBL/GenBank/DDBJ whole genome shotgun (WGS) entry which is preliminary data.</text>
</comment>
<dbReference type="GO" id="GO:0004527">
    <property type="term" value="F:exonuclease activity"/>
    <property type="evidence" value="ECO:0007669"/>
    <property type="project" value="UniProtKB-KW"/>
</dbReference>
<dbReference type="InterPro" id="IPR012337">
    <property type="entry name" value="RNaseH-like_sf"/>
</dbReference>
<dbReference type="RefSeq" id="WP_119299086.1">
    <property type="nucleotide sequence ID" value="NZ_JAILXN010000001.1"/>
</dbReference>
<evidence type="ECO:0008006" key="3">
    <source>
        <dbReference type="Google" id="ProtNLM"/>
    </source>
</evidence>
<dbReference type="GO" id="GO:0006259">
    <property type="term" value="P:DNA metabolic process"/>
    <property type="evidence" value="ECO:0007669"/>
    <property type="project" value="UniProtKB-ARBA"/>
</dbReference>
<name>A0ABD7SRL4_VIBCL</name>